<dbReference type="Proteomes" id="UP001165960">
    <property type="component" value="Unassembled WGS sequence"/>
</dbReference>
<dbReference type="EMBL" id="QTSX02004605">
    <property type="protein sequence ID" value="KAJ9063881.1"/>
    <property type="molecule type" value="Genomic_DNA"/>
</dbReference>
<name>A0ACC2SNQ0_9FUNG</name>
<reference evidence="1" key="1">
    <citation type="submission" date="2022-04" db="EMBL/GenBank/DDBJ databases">
        <title>Genome of the entomopathogenic fungus Entomophthora muscae.</title>
        <authorList>
            <person name="Elya C."/>
            <person name="Lovett B.R."/>
            <person name="Lee E."/>
            <person name="Macias A.M."/>
            <person name="Hajek A.E."/>
            <person name="De Bivort B.L."/>
            <person name="Kasson M.T."/>
            <person name="De Fine Licht H.H."/>
            <person name="Stajich J.E."/>
        </authorList>
    </citation>
    <scope>NUCLEOTIDE SEQUENCE</scope>
    <source>
        <strain evidence="1">Berkeley</strain>
    </source>
</reference>
<evidence type="ECO:0000313" key="2">
    <source>
        <dbReference type="Proteomes" id="UP001165960"/>
    </source>
</evidence>
<accession>A0ACC2SNQ0</accession>
<comment type="caution">
    <text evidence="1">The sequence shown here is derived from an EMBL/GenBank/DDBJ whole genome shotgun (WGS) entry which is preliminary data.</text>
</comment>
<gene>
    <name evidence="1" type="ORF">DSO57_1036305</name>
</gene>
<proteinExistence type="predicted"/>
<evidence type="ECO:0000313" key="1">
    <source>
        <dbReference type="EMBL" id="KAJ9063881.1"/>
    </source>
</evidence>
<sequence length="241" mass="26937">MKKTVAEKTLTASSNSPSPKIDPDPATKEPPDKEDSLMDLDASPERYLPDKEEVNKNFLHQLLAVNDVTRRQDIHTEALPSHEAIETVSISYAKQLYILLEKVRAILDSGAPGNIVSTRLAKKLKLALDLDYKEKFSTTCLDKIKALGAYSSLLLWLCKLVVTAPDIVLCNNSYNILIGTSFMATYKTIINHKDSTFSILGHLVPMFYHGYGPKDLPTKKIHHINIEYANGDLPIPYAREN</sequence>
<protein>
    <submittedName>
        <fullName evidence="1">Uncharacterized protein</fullName>
    </submittedName>
</protein>
<organism evidence="1 2">
    <name type="scientific">Entomophthora muscae</name>
    <dbReference type="NCBI Taxonomy" id="34485"/>
    <lineage>
        <taxon>Eukaryota</taxon>
        <taxon>Fungi</taxon>
        <taxon>Fungi incertae sedis</taxon>
        <taxon>Zoopagomycota</taxon>
        <taxon>Entomophthoromycotina</taxon>
        <taxon>Entomophthoromycetes</taxon>
        <taxon>Entomophthorales</taxon>
        <taxon>Entomophthoraceae</taxon>
        <taxon>Entomophthora</taxon>
    </lineage>
</organism>
<keyword evidence="2" id="KW-1185">Reference proteome</keyword>